<keyword evidence="2 5" id="KW-0812">Transmembrane</keyword>
<dbReference type="InterPro" id="IPR002523">
    <property type="entry name" value="MgTranspt_CorA/ZnTranspt_ZntB"/>
</dbReference>
<dbReference type="GO" id="GO:0050897">
    <property type="term" value="F:cobalt ion binding"/>
    <property type="evidence" value="ECO:0007669"/>
    <property type="project" value="TreeGrafter"/>
</dbReference>
<dbReference type="PANTHER" id="PTHR46494:SF1">
    <property type="entry name" value="CORA FAMILY METAL ION TRANSPORTER (EUROFUNG)"/>
    <property type="match status" value="1"/>
</dbReference>
<dbReference type="AlphaFoldDB" id="A0A1I2JS80"/>
<feature type="transmembrane region" description="Helical" evidence="5">
    <location>
        <begin position="262"/>
        <end position="280"/>
    </location>
</feature>
<dbReference type="Gene3D" id="1.20.58.340">
    <property type="entry name" value="Magnesium transport protein CorA, transmembrane region"/>
    <property type="match status" value="1"/>
</dbReference>
<dbReference type="OrthoDB" id="9803416at2"/>
<dbReference type="GO" id="GO:0015095">
    <property type="term" value="F:magnesium ion transmembrane transporter activity"/>
    <property type="evidence" value="ECO:0007669"/>
    <property type="project" value="TreeGrafter"/>
</dbReference>
<dbReference type="InterPro" id="IPR045863">
    <property type="entry name" value="CorA_TM1_TM2"/>
</dbReference>
<sequence>MAISIYLDKTVKDNLSIEEFMEDSTALVYISDKMEDIFSNRPAYQNVDKDIDIIDKDTIIMNIPYITGPHKYKIQGILEKDKLLLYIKDKDFTSFLIEKLSLEKNISSKYALLSVFEYLCMIYDKRLIKMDEMVDDLFEEAVTKNQIQMERILKDKKTSSIIKRFVNYYKAMITYLEETFKDESLYNKLFFSFNYTLQMVDDVESSIYSCIEIFNSIYSNKMNKTMELFTIITIITLPVTIITGAFGMNFDAMPLIDSENGFYILSFIIFLIIVIELIICKWKKFM</sequence>
<gene>
    <name evidence="6" type="ORF">DBY38_08420</name>
    <name evidence="7" type="ORF">SAMN04487885_10387</name>
</gene>
<evidence type="ECO:0000256" key="2">
    <source>
        <dbReference type="ARBA" id="ARBA00022692"/>
    </source>
</evidence>
<dbReference type="SUPFAM" id="SSF144083">
    <property type="entry name" value="Magnesium transport protein CorA, transmembrane region"/>
    <property type="match status" value="1"/>
</dbReference>
<reference evidence="6 9" key="2">
    <citation type="submission" date="2018-03" db="EMBL/GenBank/DDBJ databases">
        <title>The uncultured portion of the human microbiome is neutrally assembled.</title>
        <authorList>
            <person name="Jeraldo P."/>
            <person name="Boardman L."/>
            <person name="White B.A."/>
            <person name="Nelson H."/>
            <person name="Goldenfeld N."/>
            <person name="Chia N."/>
        </authorList>
    </citation>
    <scope>NUCLEOTIDE SEQUENCE [LARGE SCALE GENOMIC DNA]</scope>
    <source>
        <strain evidence="6">CIM:MAG 903</strain>
    </source>
</reference>
<dbReference type="PANTHER" id="PTHR46494">
    <property type="entry name" value="CORA FAMILY METAL ION TRANSPORTER (EUROFUNG)"/>
    <property type="match status" value="1"/>
</dbReference>
<evidence type="ECO:0000256" key="3">
    <source>
        <dbReference type="ARBA" id="ARBA00022989"/>
    </source>
</evidence>
<feature type="transmembrane region" description="Helical" evidence="5">
    <location>
        <begin position="228"/>
        <end position="250"/>
    </location>
</feature>
<evidence type="ECO:0000256" key="5">
    <source>
        <dbReference type="SAM" id="Phobius"/>
    </source>
</evidence>
<dbReference type="Pfam" id="PF01544">
    <property type="entry name" value="CorA"/>
    <property type="match status" value="1"/>
</dbReference>
<dbReference type="GO" id="GO:0000287">
    <property type="term" value="F:magnesium ion binding"/>
    <property type="evidence" value="ECO:0007669"/>
    <property type="project" value="TreeGrafter"/>
</dbReference>
<keyword evidence="4 5" id="KW-0472">Membrane</keyword>
<reference evidence="7 8" key="1">
    <citation type="submission" date="2016-10" db="EMBL/GenBank/DDBJ databases">
        <authorList>
            <person name="de Groot N.N."/>
        </authorList>
    </citation>
    <scope>NUCLEOTIDE SEQUENCE [LARGE SCALE GENOMIC DNA]</scope>
    <source>
        <strain evidence="7 8">NLAE-zl-G419</strain>
    </source>
</reference>
<dbReference type="GO" id="GO:0005886">
    <property type="term" value="C:plasma membrane"/>
    <property type="evidence" value="ECO:0007669"/>
    <property type="project" value="UniProtKB-SubCell"/>
</dbReference>
<dbReference type="Proteomes" id="UP000182135">
    <property type="component" value="Unassembled WGS sequence"/>
</dbReference>
<protein>
    <submittedName>
        <fullName evidence="7">CorA-like Mg2+ transporter protein</fullName>
    </submittedName>
</protein>
<dbReference type="RefSeq" id="WP_027638589.1">
    <property type="nucleotide sequence ID" value="NZ_BAAACD010000003.1"/>
</dbReference>
<dbReference type="Proteomes" id="UP000246114">
    <property type="component" value="Unassembled WGS sequence"/>
</dbReference>
<accession>A0A1I2JS80</accession>
<organism evidence="7 8">
    <name type="scientific">Clostridium cadaveris</name>
    <dbReference type="NCBI Taxonomy" id="1529"/>
    <lineage>
        <taxon>Bacteria</taxon>
        <taxon>Bacillati</taxon>
        <taxon>Bacillota</taxon>
        <taxon>Clostridia</taxon>
        <taxon>Eubacteriales</taxon>
        <taxon>Clostridiaceae</taxon>
        <taxon>Clostridium</taxon>
    </lineage>
</organism>
<evidence type="ECO:0000256" key="1">
    <source>
        <dbReference type="ARBA" id="ARBA00004651"/>
    </source>
</evidence>
<keyword evidence="8" id="KW-1185">Reference proteome</keyword>
<proteinExistence type="predicted"/>
<keyword evidence="3 5" id="KW-1133">Transmembrane helix</keyword>
<dbReference type="GeneID" id="90545339"/>
<dbReference type="EMBL" id="FOOE01000003">
    <property type="protein sequence ID" value="SFF57755.1"/>
    <property type="molecule type" value="Genomic_DNA"/>
</dbReference>
<evidence type="ECO:0000256" key="4">
    <source>
        <dbReference type="ARBA" id="ARBA00023136"/>
    </source>
</evidence>
<name>A0A1I2JS80_9CLOT</name>
<evidence type="ECO:0000313" key="7">
    <source>
        <dbReference type="EMBL" id="SFF57755.1"/>
    </source>
</evidence>
<evidence type="ECO:0000313" key="8">
    <source>
        <dbReference type="Proteomes" id="UP000182135"/>
    </source>
</evidence>
<dbReference type="EMBL" id="QAMZ01000041">
    <property type="protein sequence ID" value="PWL53180.1"/>
    <property type="molecule type" value="Genomic_DNA"/>
</dbReference>
<evidence type="ECO:0000313" key="6">
    <source>
        <dbReference type="EMBL" id="PWL53180.1"/>
    </source>
</evidence>
<evidence type="ECO:0000313" key="9">
    <source>
        <dbReference type="Proteomes" id="UP000246114"/>
    </source>
</evidence>
<dbReference type="GO" id="GO:0015087">
    <property type="term" value="F:cobalt ion transmembrane transporter activity"/>
    <property type="evidence" value="ECO:0007669"/>
    <property type="project" value="TreeGrafter"/>
</dbReference>
<dbReference type="eggNOG" id="COG0598">
    <property type="taxonomic scope" value="Bacteria"/>
</dbReference>
<comment type="subcellular location">
    <subcellularLocation>
        <location evidence="1">Cell membrane</location>
        <topology evidence="1">Multi-pass membrane protein</topology>
    </subcellularLocation>
</comment>